<reference evidence="2" key="2">
    <citation type="submission" date="2020-11" db="EMBL/GenBank/DDBJ databases">
        <authorList>
            <person name="McCartney M.A."/>
            <person name="Auch B."/>
            <person name="Kono T."/>
            <person name="Mallez S."/>
            <person name="Becker A."/>
            <person name="Gohl D.M."/>
            <person name="Silverstein K.A.T."/>
            <person name="Koren S."/>
            <person name="Bechman K.B."/>
            <person name="Herman A."/>
            <person name="Abrahante J.E."/>
            <person name="Garbe J."/>
        </authorList>
    </citation>
    <scope>NUCLEOTIDE SEQUENCE</scope>
    <source>
        <strain evidence="2">Duluth1</strain>
        <tissue evidence="2">Whole animal</tissue>
    </source>
</reference>
<evidence type="ECO:0000313" key="2">
    <source>
        <dbReference type="EMBL" id="KAH3884751.1"/>
    </source>
</evidence>
<feature type="non-terminal residue" evidence="2">
    <location>
        <position position="1"/>
    </location>
</feature>
<gene>
    <name evidence="2" type="ORF">DPMN_008737</name>
</gene>
<dbReference type="EMBL" id="JAIWYP010000001">
    <property type="protein sequence ID" value="KAH3884751.1"/>
    <property type="molecule type" value="Genomic_DNA"/>
</dbReference>
<evidence type="ECO:0000313" key="3">
    <source>
        <dbReference type="Proteomes" id="UP000828390"/>
    </source>
</evidence>
<protein>
    <submittedName>
        <fullName evidence="2">Uncharacterized protein</fullName>
    </submittedName>
</protein>
<organism evidence="2 3">
    <name type="scientific">Dreissena polymorpha</name>
    <name type="common">Zebra mussel</name>
    <name type="synonym">Mytilus polymorpha</name>
    <dbReference type="NCBI Taxonomy" id="45954"/>
    <lineage>
        <taxon>Eukaryota</taxon>
        <taxon>Metazoa</taxon>
        <taxon>Spiralia</taxon>
        <taxon>Lophotrochozoa</taxon>
        <taxon>Mollusca</taxon>
        <taxon>Bivalvia</taxon>
        <taxon>Autobranchia</taxon>
        <taxon>Heteroconchia</taxon>
        <taxon>Euheterodonta</taxon>
        <taxon>Imparidentia</taxon>
        <taxon>Neoheterodontei</taxon>
        <taxon>Myida</taxon>
        <taxon>Dreissenoidea</taxon>
        <taxon>Dreissenidae</taxon>
        <taxon>Dreissena</taxon>
    </lineage>
</organism>
<name>A0A9D4MYD3_DREPO</name>
<comment type="caution">
    <text evidence="2">The sequence shown here is derived from an EMBL/GenBank/DDBJ whole genome shotgun (WGS) entry which is preliminary data.</text>
</comment>
<keyword evidence="3" id="KW-1185">Reference proteome</keyword>
<evidence type="ECO:0000256" key="1">
    <source>
        <dbReference type="SAM" id="MobiDB-lite"/>
    </source>
</evidence>
<feature type="region of interest" description="Disordered" evidence="1">
    <location>
        <begin position="51"/>
        <end position="97"/>
    </location>
</feature>
<sequence>SRVDGACGVDGVNARLRTRMGRERGHVNAITRTITMDMSCPRDKIQYKPLTEKMCPNHDQKMRSQVKGYEGAAEYRSPSTTRPDGEGQYKSSTRPMSAPSSCALAAIIHNPIRPEKAEDVLDEPHRALGELFWWGISRNRKLRM</sequence>
<proteinExistence type="predicted"/>
<dbReference type="AlphaFoldDB" id="A0A9D4MYD3"/>
<reference evidence="2" key="1">
    <citation type="journal article" date="2019" name="bioRxiv">
        <title>The Genome of the Zebra Mussel, Dreissena polymorpha: A Resource for Invasive Species Research.</title>
        <authorList>
            <person name="McCartney M.A."/>
            <person name="Auch B."/>
            <person name="Kono T."/>
            <person name="Mallez S."/>
            <person name="Zhang Y."/>
            <person name="Obille A."/>
            <person name="Becker A."/>
            <person name="Abrahante J.E."/>
            <person name="Garbe J."/>
            <person name="Badalamenti J.P."/>
            <person name="Herman A."/>
            <person name="Mangelson H."/>
            <person name="Liachko I."/>
            <person name="Sullivan S."/>
            <person name="Sone E.D."/>
            <person name="Koren S."/>
            <person name="Silverstein K.A.T."/>
            <person name="Beckman K.B."/>
            <person name="Gohl D.M."/>
        </authorList>
    </citation>
    <scope>NUCLEOTIDE SEQUENCE</scope>
    <source>
        <strain evidence="2">Duluth1</strain>
        <tissue evidence="2">Whole animal</tissue>
    </source>
</reference>
<dbReference type="Proteomes" id="UP000828390">
    <property type="component" value="Unassembled WGS sequence"/>
</dbReference>
<accession>A0A9D4MYD3</accession>